<evidence type="ECO:0000313" key="1">
    <source>
        <dbReference type="EMBL" id="KAJ8887034.1"/>
    </source>
</evidence>
<accession>A0ABQ9HSG1</accession>
<keyword evidence="2" id="KW-1185">Reference proteome</keyword>
<dbReference type="EMBL" id="JARBHB010000004">
    <property type="protein sequence ID" value="KAJ8887034.1"/>
    <property type="molecule type" value="Genomic_DNA"/>
</dbReference>
<dbReference type="Proteomes" id="UP001159363">
    <property type="component" value="Chromosome X"/>
</dbReference>
<organism evidence="1 2">
    <name type="scientific">Dryococelus australis</name>
    <dbReference type="NCBI Taxonomy" id="614101"/>
    <lineage>
        <taxon>Eukaryota</taxon>
        <taxon>Metazoa</taxon>
        <taxon>Ecdysozoa</taxon>
        <taxon>Arthropoda</taxon>
        <taxon>Hexapoda</taxon>
        <taxon>Insecta</taxon>
        <taxon>Pterygota</taxon>
        <taxon>Neoptera</taxon>
        <taxon>Polyneoptera</taxon>
        <taxon>Phasmatodea</taxon>
        <taxon>Verophasmatodea</taxon>
        <taxon>Anareolatae</taxon>
        <taxon>Phasmatidae</taxon>
        <taxon>Eurycanthinae</taxon>
        <taxon>Dryococelus</taxon>
    </lineage>
</organism>
<name>A0ABQ9HSG1_9NEOP</name>
<evidence type="ECO:0000313" key="2">
    <source>
        <dbReference type="Proteomes" id="UP001159363"/>
    </source>
</evidence>
<protein>
    <submittedName>
        <fullName evidence="1">Uncharacterized protein</fullName>
    </submittedName>
</protein>
<gene>
    <name evidence="1" type="ORF">PR048_013249</name>
</gene>
<sequence>MPQLVRWLQFIECFEAKPHQDVDVFIDTIDSVAEMLGCREVEKKMCAQLWLRGQALRLGGQAGKVLEETILAQFFKCIRGSIQRFVPSRAPQNFQQVVQFVECKEQIEVLATKRSYSHSVVHGASQSTAGSESNYYIAQGVMFILVGTWQHTVQKKAKLNVGTAGKKTTQLRLVTFLSPQVSAPDWQGKTLDINKSIDYNNKILQDDVQLYTFTGSMLDIVSKIDVDIIIENEILRYQCIICSYEMVFNADGLLVNLSEGNLKGTAGVIMRSTDNSGICCRDGQRKASRVLGLAGSQEAGSQGDFIGDRAPIVVRKYKECEIGVAGEKQRQNALKVGGMHALKTE</sequence>
<reference evidence="1 2" key="1">
    <citation type="submission" date="2023-02" db="EMBL/GenBank/DDBJ databases">
        <title>LHISI_Scaffold_Assembly.</title>
        <authorList>
            <person name="Stuart O.P."/>
            <person name="Cleave R."/>
            <person name="Magrath M.J.L."/>
            <person name="Mikheyev A.S."/>
        </authorList>
    </citation>
    <scope>NUCLEOTIDE SEQUENCE [LARGE SCALE GENOMIC DNA]</scope>
    <source>
        <strain evidence="1">Daus_M_001</strain>
        <tissue evidence="1">Leg muscle</tissue>
    </source>
</reference>
<comment type="caution">
    <text evidence="1">The sequence shown here is derived from an EMBL/GenBank/DDBJ whole genome shotgun (WGS) entry which is preliminary data.</text>
</comment>
<proteinExistence type="predicted"/>